<dbReference type="PANTHER" id="PTHR43156:SF2">
    <property type="entry name" value="STAGE II SPORULATION PROTEIN E"/>
    <property type="match status" value="1"/>
</dbReference>
<dbReference type="SUPFAM" id="SSF52172">
    <property type="entry name" value="CheY-like"/>
    <property type="match status" value="1"/>
</dbReference>
<dbReference type="InterPro" id="IPR052016">
    <property type="entry name" value="Bact_Sigma-Reg"/>
</dbReference>
<dbReference type="Pfam" id="PF00072">
    <property type="entry name" value="Response_reg"/>
    <property type="match status" value="1"/>
</dbReference>
<dbReference type="InterPro" id="IPR011006">
    <property type="entry name" value="CheY-like_superfamily"/>
</dbReference>
<dbReference type="InterPro" id="IPR001932">
    <property type="entry name" value="PPM-type_phosphatase-like_dom"/>
</dbReference>
<reference evidence="4" key="1">
    <citation type="journal article" date="2014" name="Int. J. Syst. Evol. Microbiol.">
        <title>Complete genome sequence of Corynebacterium casei LMG S-19264T (=DSM 44701T), isolated from a smear-ripened cheese.</title>
        <authorList>
            <consortium name="US DOE Joint Genome Institute (JGI-PGF)"/>
            <person name="Walter F."/>
            <person name="Albersmeier A."/>
            <person name="Kalinowski J."/>
            <person name="Ruckert C."/>
        </authorList>
    </citation>
    <scope>NUCLEOTIDE SEQUENCE</scope>
    <source>
        <strain evidence="4">VKM B-1513</strain>
    </source>
</reference>
<dbReference type="InterPro" id="IPR001789">
    <property type="entry name" value="Sig_transdc_resp-reg_receiver"/>
</dbReference>
<dbReference type="Proteomes" id="UP001143486">
    <property type="component" value="Unassembled WGS sequence"/>
</dbReference>
<comment type="caution">
    <text evidence="4">The sequence shown here is derived from an EMBL/GenBank/DDBJ whole genome shotgun (WGS) entry which is preliminary data.</text>
</comment>
<proteinExistence type="predicted"/>
<evidence type="ECO:0000256" key="1">
    <source>
        <dbReference type="ARBA" id="ARBA00022801"/>
    </source>
</evidence>
<reference evidence="4" key="2">
    <citation type="submission" date="2023-01" db="EMBL/GenBank/DDBJ databases">
        <authorList>
            <person name="Sun Q."/>
            <person name="Evtushenko L."/>
        </authorList>
    </citation>
    <scope>NUCLEOTIDE SEQUENCE</scope>
    <source>
        <strain evidence="4">VKM B-1513</strain>
    </source>
</reference>
<dbReference type="PANTHER" id="PTHR43156">
    <property type="entry name" value="STAGE II SPORULATION PROTEIN E-RELATED"/>
    <property type="match status" value="1"/>
</dbReference>
<dbReference type="Pfam" id="PF07228">
    <property type="entry name" value="SpoIIE"/>
    <property type="match status" value="1"/>
</dbReference>
<sequence length="394" mass="42950">MDLAHSQSEHDDPARDRILIVDDQASSRLLIGSVLEAAGYTCLAYARDGVEAIEWLAANTADIVILDIRMPRMDGFEVCREIRCRLALDLPILVQTGIQEADCRVDAFKVGASDIVSKPLNPGELVSRVRLHLERRRMIGRLQRYQDRMEDELRAAQSMQLALLPGPEDVAAILQPRGAAMTTFYRASHMLGGDLWQVFPVDGTRFAVFMVDLSGHGVSAAINAFRVNMITAGLVRERADPDRWLAALNRALVPILPVEHFATAFYAVIDAAAGEMRYAVAGAPPPLILRGDGGWEELPGRGLILGCLADAEYECSSVQLGPQDQLFAYSDALYEDFENPEASLGAGDIAIAVQAEAAAGSDAFSARLLTRLFGRPDAEFRDDLTFLLIGLNAP</sequence>
<dbReference type="GO" id="GO:0016791">
    <property type="term" value="F:phosphatase activity"/>
    <property type="evidence" value="ECO:0007669"/>
    <property type="project" value="TreeGrafter"/>
</dbReference>
<keyword evidence="2" id="KW-0597">Phosphoprotein</keyword>
<evidence type="ECO:0000259" key="3">
    <source>
        <dbReference type="PROSITE" id="PS50110"/>
    </source>
</evidence>
<dbReference type="GO" id="GO:0000160">
    <property type="term" value="P:phosphorelay signal transduction system"/>
    <property type="evidence" value="ECO:0007669"/>
    <property type="project" value="InterPro"/>
</dbReference>
<dbReference type="RefSeq" id="WP_271186141.1">
    <property type="nucleotide sequence ID" value="NZ_BSFE01000003.1"/>
</dbReference>
<feature type="modified residue" description="4-aspartylphosphate" evidence="2">
    <location>
        <position position="67"/>
    </location>
</feature>
<dbReference type="InterPro" id="IPR036457">
    <property type="entry name" value="PPM-type-like_dom_sf"/>
</dbReference>
<dbReference type="EMBL" id="BSFE01000003">
    <property type="protein sequence ID" value="GLK51775.1"/>
    <property type="molecule type" value="Genomic_DNA"/>
</dbReference>
<dbReference type="Gene3D" id="3.40.50.2300">
    <property type="match status" value="1"/>
</dbReference>
<keyword evidence="1" id="KW-0378">Hydrolase</keyword>
<dbReference type="Gene3D" id="3.60.40.10">
    <property type="entry name" value="PPM-type phosphatase domain"/>
    <property type="match status" value="1"/>
</dbReference>
<organism evidence="4 5">
    <name type="scientific">Maricaulis virginensis</name>
    <dbReference type="NCBI Taxonomy" id="144022"/>
    <lineage>
        <taxon>Bacteria</taxon>
        <taxon>Pseudomonadati</taxon>
        <taxon>Pseudomonadota</taxon>
        <taxon>Alphaproteobacteria</taxon>
        <taxon>Maricaulales</taxon>
        <taxon>Maricaulaceae</taxon>
        <taxon>Maricaulis</taxon>
    </lineage>
</organism>
<dbReference type="AlphaFoldDB" id="A0A9W6MMQ8"/>
<name>A0A9W6MMQ8_9PROT</name>
<keyword evidence="5" id="KW-1185">Reference proteome</keyword>
<accession>A0A9W6MMQ8</accession>
<evidence type="ECO:0000313" key="5">
    <source>
        <dbReference type="Proteomes" id="UP001143486"/>
    </source>
</evidence>
<evidence type="ECO:0000256" key="2">
    <source>
        <dbReference type="PROSITE-ProRule" id="PRU00169"/>
    </source>
</evidence>
<protein>
    <submittedName>
        <fullName evidence="4">Transcriptional regulator</fullName>
    </submittedName>
</protein>
<dbReference type="SMART" id="SM00448">
    <property type="entry name" value="REC"/>
    <property type="match status" value="1"/>
</dbReference>
<gene>
    <name evidence="4" type="primary">rsbU</name>
    <name evidence="4" type="ORF">GCM10017621_12830</name>
</gene>
<dbReference type="PROSITE" id="PS50110">
    <property type="entry name" value="RESPONSE_REGULATORY"/>
    <property type="match status" value="1"/>
</dbReference>
<dbReference type="SMART" id="SM00331">
    <property type="entry name" value="PP2C_SIG"/>
    <property type="match status" value="1"/>
</dbReference>
<feature type="domain" description="Response regulatory" evidence="3">
    <location>
        <begin position="17"/>
        <end position="133"/>
    </location>
</feature>
<evidence type="ECO:0000313" key="4">
    <source>
        <dbReference type="EMBL" id="GLK51775.1"/>
    </source>
</evidence>